<dbReference type="OrthoDB" id="292964at2759"/>
<keyword evidence="2" id="KW-1185">Reference proteome</keyword>
<evidence type="ECO:0008006" key="3">
    <source>
        <dbReference type="Google" id="ProtNLM"/>
    </source>
</evidence>
<dbReference type="HOGENOM" id="CLU_177951_0_0_1"/>
<dbReference type="Gene3D" id="3.40.250.10">
    <property type="entry name" value="Rhodanese-like domain"/>
    <property type="match status" value="1"/>
</dbReference>
<reference evidence="1 2" key="1">
    <citation type="submission" date="2014-04" db="EMBL/GenBank/DDBJ databases">
        <authorList>
            <consortium name="DOE Joint Genome Institute"/>
            <person name="Kuo A."/>
            <person name="Kohler A."/>
            <person name="Jargeat P."/>
            <person name="Nagy L.G."/>
            <person name="Floudas D."/>
            <person name="Copeland A."/>
            <person name="Barry K.W."/>
            <person name="Cichocki N."/>
            <person name="Veneault-Fourrey C."/>
            <person name="LaButti K."/>
            <person name="Lindquist E.A."/>
            <person name="Lipzen A."/>
            <person name="Lundell T."/>
            <person name="Morin E."/>
            <person name="Murat C."/>
            <person name="Sun H."/>
            <person name="Tunlid A."/>
            <person name="Henrissat B."/>
            <person name="Grigoriev I.V."/>
            <person name="Hibbett D.S."/>
            <person name="Martin F."/>
            <person name="Nordberg H.P."/>
            <person name="Cantor M.N."/>
            <person name="Hua S.X."/>
        </authorList>
    </citation>
    <scope>NUCLEOTIDE SEQUENCE [LARGE SCALE GENOMIC DNA]</scope>
    <source>
        <strain evidence="1 2">Ve08.2h10</strain>
    </source>
</reference>
<accession>A0A0D0DYD1</accession>
<evidence type="ECO:0000313" key="2">
    <source>
        <dbReference type="Proteomes" id="UP000054538"/>
    </source>
</evidence>
<dbReference type="EMBL" id="KN825369">
    <property type="protein sequence ID" value="KIK91609.1"/>
    <property type="molecule type" value="Genomic_DNA"/>
</dbReference>
<protein>
    <recommendedName>
        <fullName evidence="3">Rhodanese domain-containing protein</fullName>
    </recommendedName>
</protein>
<reference evidence="2" key="2">
    <citation type="submission" date="2015-01" db="EMBL/GenBank/DDBJ databases">
        <title>Evolutionary Origins and Diversification of the Mycorrhizal Mutualists.</title>
        <authorList>
            <consortium name="DOE Joint Genome Institute"/>
            <consortium name="Mycorrhizal Genomics Consortium"/>
            <person name="Kohler A."/>
            <person name="Kuo A."/>
            <person name="Nagy L.G."/>
            <person name="Floudas D."/>
            <person name="Copeland A."/>
            <person name="Barry K.W."/>
            <person name="Cichocki N."/>
            <person name="Veneault-Fourrey C."/>
            <person name="LaButti K."/>
            <person name="Lindquist E.A."/>
            <person name="Lipzen A."/>
            <person name="Lundell T."/>
            <person name="Morin E."/>
            <person name="Murat C."/>
            <person name="Riley R."/>
            <person name="Ohm R."/>
            <person name="Sun H."/>
            <person name="Tunlid A."/>
            <person name="Henrissat B."/>
            <person name="Grigoriev I.V."/>
            <person name="Hibbett D.S."/>
            <person name="Martin F."/>
        </authorList>
    </citation>
    <scope>NUCLEOTIDE SEQUENCE [LARGE SCALE GENOMIC DNA]</scope>
    <source>
        <strain evidence="2">Ve08.2h10</strain>
    </source>
</reference>
<organism evidence="1 2">
    <name type="scientific">Paxillus rubicundulus Ve08.2h10</name>
    <dbReference type="NCBI Taxonomy" id="930991"/>
    <lineage>
        <taxon>Eukaryota</taxon>
        <taxon>Fungi</taxon>
        <taxon>Dikarya</taxon>
        <taxon>Basidiomycota</taxon>
        <taxon>Agaricomycotina</taxon>
        <taxon>Agaricomycetes</taxon>
        <taxon>Agaricomycetidae</taxon>
        <taxon>Boletales</taxon>
        <taxon>Paxilineae</taxon>
        <taxon>Paxillaceae</taxon>
        <taxon>Paxillus</taxon>
    </lineage>
</organism>
<gene>
    <name evidence="1" type="ORF">PAXRUDRAFT_149151</name>
</gene>
<evidence type="ECO:0000313" key="1">
    <source>
        <dbReference type="EMBL" id="KIK91609.1"/>
    </source>
</evidence>
<proteinExistence type="predicted"/>
<dbReference type="Proteomes" id="UP000054538">
    <property type="component" value="Unassembled WGS sequence"/>
</dbReference>
<dbReference type="InParanoid" id="A0A0D0DYD1"/>
<dbReference type="InterPro" id="IPR036873">
    <property type="entry name" value="Rhodanese-like_dom_sf"/>
</dbReference>
<name>A0A0D0DYD1_9AGAM</name>
<dbReference type="SUPFAM" id="SSF52821">
    <property type="entry name" value="Rhodanese/Cell cycle control phosphatase"/>
    <property type="match status" value="1"/>
</dbReference>
<dbReference type="AlphaFoldDB" id="A0A0D0DYD1"/>
<sequence>MTAVSLEDSLLVAPREEWVLFQNRDKFDVVVLYDTCSEAYGGGTDPLSAFVRAVFEKAHGNKRLRNTPMLLVGGLEAWKKQFGDEVVRGVPGGTRAPPTRKRHQ</sequence>